<organism evidence="2">
    <name type="scientific">Arundo donax</name>
    <name type="common">Giant reed</name>
    <name type="synonym">Donax arundinaceus</name>
    <dbReference type="NCBI Taxonomy" id="35708"/>
    <lineage>
        <taxon>Eukaryota</taxon>
        <taxon>Viridiplantae</taxon>
        <taxon>Streptophyta</taxon>
        <taxon>Embryophyta</taxon>
        <taxon>Tracheophyta</taxon>
        <taxon>Spermatophyta</taxon>
        <taxon>Magnoliopsida</taxon>
        <taxon>Liliopsida</taxon>
        <taxon>Poales</taxon>
        <taxon>Poaceae</taxon>
        <taxon>PACMAD clade</taxon>
        <taxon>Arundinoideae</taxon>
        <taxon>Arundineae</taxon>
        <taxon>Arundo</taxon>
    </lineage>
</organism>
<feature type="compositionally biased region" description="Polar residues" evidence="1">
    <location>
        <begin position="15"/>
        <end position="26"/>
    </location>
</feature>
<reference evidence="2" key="2">
    <citation type="journal article" date="2015" name="Data Brief">
        <title>Shoot transcriptome of the giant reed, Arundo donax.</title>
        <authorList>
            <person name="Barrero R.A."/>
            <person name="Guerrero F.D."/>
            <person name="Moolhuijzen P."/>
            <person name="Goolsby J.A."/>
            <person name="Tidwell J."/>
            <person name="Bellgard S.E."/>
            <person name="Bellgard M.I."/>
        </authorList>
    </citation>
    <scope>NUCLEOTIDE SEQUENCE</scope>
    <source>
        <tissue evidence="2">Shoot tissue taken approximately 20 cm above the soil surface</tissue>
    </source>
</reference>
<dbReference type="EMBL" id="GBRH01187966">
    <property type="protein sequence ID" value="JAE09930.1"/>
    <property type="molecule type" value="Transcribed_RNA"/>
</dbReference>
<evidence type="ECO:0000313" key="2">
    <source>
        <dbReference type="EMBL" id="JAE09930.1"/>
    </source>
</evidence>
<dbReference type="AlphaFoldDB" id="A0A0A9FA44"/>
<accession>A0A0A9FA44</accession>
<sequence>MPGTIEELPHRSTHMPPSTATSSALP</sequence>
<protein>
    <submittedName>
        <fullName evidence="2">Uncharacterized protein</fullName>
    </submittedName>
</protein>
<evidence type="ECO:0000256" key="1">
    <source>
        <dbReference type="SAM" id="MobiDB-lite"/>
    </source>
</evidence>
<reference evidence="2" key="1">
    <citation type="submission" date="2014-09" db="EMBL/GenBank/DDBJ databases">
        <authorList>
            <person name="Magalhaes I.L.F."/>
            <person name="Oliveira U."/>
            <person name="Santos F.R."/>
            <person name="Vidigal T.H.D.A."/>
            <person name="Brescovit A.D."/>
            <person name="Santos A.J."/>
        </authorList>
    </citation>
    <scope>NUCLEOTIDE SEQUENCE</scope>
    <source>
        <tissue evidence="2">Shoot tissue taken approximately 20 cm above the soil surface</tissue>
    </source>
</reference>
<proteinExistence type="predicted"/>
<feature type="region of interest" description="Disordered" evidence="1">
    <location>
        <begin position="1"/>
        <end position="26"/>
    </location>
</feature>
<name>A0A0A9FA44_ARUDO</name>